<proteinExistence type="predicted"/>
<gene>
    <name evidence="2" type="primary">SSCI00970.1</name>
</gene>
<name>A0A0F7RUU6_9BASI</name>
<feature type="region of interest" description="Disordered" evidence="1">
    <location>
        <begin position="1"/>
        <end position="22"/>
    </location>
</feature>
<dbReference type="EMBL" id="CCFA01000085">
    <property type="protein sequence ID" value="CDR98527.1"/>
    <property type="molecule type" value="Genomic_DNA"/>
</dbReference>
<feature type="region of interest" description="Disordered" evidence="1">
    <location>
        <begin position="39"/>
        <end position="71"/>
    </location>
</feature>
<evidence type="ECO:0000313" key="3">
    <source>
        <dbReference type="Proteomes" id="UP000242770"/>
    </source>
</evidence>
<sequence>MLFSKHVKPNSGKSGQWSHVPVPHRAHSIDVFDKVGSAAAGTEEHQPKVQHTTNMGGAGAPQVWLHKNSMT</sequence>
<protein>
    <submittedName>
        <fullName evidence="2">Uncharacterized protein</fullName>
    </submittedName>
</protein>
<organism evidence="2 3">
    <name type="scientific">Sporisorium scitamineum</name>
    <dbReference type="NCBI Taxonomy" id="49012"/>
    <lineage>
        <taxon>Eukaryota</taxon>
        <taxon>Fungi</taxon>
        <taxon>Dikarya</taxon>
        <taxon>Basidiomycota</taxon>
        <taxon>Ustilaginomycotina</taxon>
        <taxon>Ustilaginomycetes</taxon>
        <taxon>Ustilaginales</taxon>
        <taxon>Ustilaginaceae</taxon>
        <taxon>Sporisorium</taxon>
    </lineage>
</organism>
<accession>A0A0F7RUU6</accession>
<keyword evidence="3" id="KW-1185">Reference proteome</keyword>
<evidence type="ECO:0000256" key="1">
    <source>
        <dbReference type="SAM" id="MobiDB-lite"/>
    </source>
</evidence>
<dbReference type="AlphaFoldDB" id="A0A0F7RUU6"/>
<reference evidence="3" key="1">
    <citation type="submission" date="2014-06" db="EMBL/GenBank/DDBJ databases">
        <authorList>
            <person name="Berkman P.J."/>
        </authorList>
    </citation>
    <scope>NUCLEOTIDE SEQUENCE [LARGE SCALE GENOMIC DNA]</scope>
</reference>
<dbReference type="Proteomes" id="UP000242770">
    <property type="component" value="Unassembled WGS sequence"/>
</dbReference>
<evidence type="ECO:0000313" key="2">
    <source>
        <dbReference type="EMBL" id="CDR98527.1"/>
    </source>
</evidence>